<accession>A0A0B0P955</accession>
<keyword evidence="2" id="KW-0067">ATP-binding</keyword>
<organism evidence="2 3">
    <name type="scientific">Gossypium arboreum</name>
    <name type="common">Tree cotton</name>
    <name type="synonym">Gossypium nanking</name>
    <dbReference type="NCBI Taxonomy" id="29729"/>
    <lineage>
        <taxon>Eukaryota</taxon>
        <taxon>Viridiplantae</taxon>
        <taxon>Streptophyta</taxon>
        <taxon>Embryophyta</taxon>
        <taxon>Tracheophyta</taxon>
        <taxon>Spermatophyta</taxon>
        <taxon>Magnoliopsida</taxon>
        <taxon>eudicotyledons</taxon>
        <taxon>Gunneridae</taxon>
        <taxon>Pentapetalae</taxon>
        <taxon>rosids</taxon>
        <taxon>malvids</taxon>
        <taxon>Malvales</taxon>
        <taxon>Malvaceae</taxon>
        <taxon>Malvoideae</taxon>
        <taxon>Gossypium</taxon>
    </lineage>
</organism>
<keyword evidence="2" id="KW-0547">Nucleotide-binding</keyword>
<gene>
    <name evidence="2" type="ORF">F383_25968</name>
</gene>
<keyword evidence="2" id="KW-0347">Helicase</keyword>
<protein>
    <submittedName>
        <fullName evidence="2">Atp-dependent rna helicase eif4a</fullName>
    </submittedName>
</protein>
<reference evidence="3" key="1">
    <citation type="submission" date="2014-09" db="EMBL/GenBank/DDBJ databases">
        <authorList>
            <person name="Mudge J."/>
            <person name="Ramaraj T."/>
            <person name="Lindquist I.E."/>
            <person name="Bharti A.K."/>
            <person name="Sundararajan A."/>
            <person name="Cameron C.T."/>
            <person name="Woodward J.E."/>
            <person name="May G.D."/>
            <person name="Brubaker C."/>
            <person name="Broadhvest J."/>
            <person name="Wilkins T.A."/>
        </authorList>
    </citation>
    <scope>NUCLEOTIDE SEQUENCE</scope>
    <source>
        <strain evidence="3">cv. AKA8401</strain>
    </source>
</reference>
<evidence type="ECO:0000313" key="2">
    <source>
        <dbReference type="EMBL" id="KHG20669.1"/>
    </source>
</evidence>
<feature type="transmembrane region" description="Helical" evidence="1">
    <location>
        <begin position="74"/>
        <end position="91"/>
    </location>
</feature>
<keyword evidence="1" id="KW-0812">Transmembrane</keyword>
<dbReference type="AlphaFoldDB" id="A0A0B0P955"/>
<keyword evidence="1" id="KW-0472">Membrane</keyword>
<keyword evidence="2" id="KW-0378">Hydrolase</keyword>
<name>A0A0B0P955_GOSAR</name>
<keyword evidence="1" id="KW-1133">Transmembrane helix</keyword>
<dbReference type="Proteomes" id="UP000032142">
    <property type="component" value="Unassembled WGS sequence"/>
</dbReference>
<dbReference type="EMBL" id="KN416352">
    <property type="protein sequence ID" value="KHG20669.1"/>
    <property type="molecule type" value="Genomic_DNA"/>
</dbReference>
<proteinExistence type="predicted"/>
<keyword evidence="3" id="KW-1185">Reference proteome</keyword>
<sequence length="92" mass="10702">MGVLVLYVLPVAEYTSICCGYLIACGHQASSDWRSSEIASRYQTIILGVNDFKNFEYMACIGTWSFCYMCHHDFFQMYWLLIVKGLIWYLAM</sequence>
<evidence type="ECO:0000256" key="1">
    <source>
        <dbReference type="SAM" id="Phobius"/>
    </source>
</evidence>
<evidence type="ECO:0000313" key="3">
    <source>
        <dbReference type="Proteomes" id="UP000032142"/>
    </source>
</evidence>
<dbReference type="GO" id="GO:0004386">
    <property type="term" value="F:helicase activity"/>
    <property type="evidence" value="ECO:0007669"/>
    <property type="project" value="UniProtKB-KW"/>
</dbReference>